<dbReference type="EMBL" id="CP051177">
    <property type="protein sequence ID" value="QKX52113.1"/>
    <property type="molecule type" value="Genomic_DNA"/>
</dbReference>
<dbReference type="GO" id="GO:0016747">
    <property type="term" value="F:acyltransferase activity, transferring groups other than amino-acyl groups"/>
    <property type="evidence" value="ECO:0007669"/>
    <property type="project" value="InterPro"/>
</dbReference>
<keyword evidence="2" id="KW-0808">Transferase</keyword>
<dbReference type="AlphaFoldDB" id="A0A7H8QFW2"/>
<dbReference type="Pfam" id="PF00583">
    <property type="entry name" value="Acetyltransf_1"/>
    <property type="match status" value="1"/>
</dbReference>
<dbReference type="Gene3D" id="3.40.630.30">
    <property type="match status" value="1"/>
</dbReference>
<name>A0A7H8QFW2_9BACL</name>
<reference evidence="2 3" key="1">
    <citation type="submission" date="2020-04" db="EMBL/GenBank/DDBJ databases">
        <authorList>
            <person name="Pajer P."/>
            <person name="Broz P."/>
        </authorList>
    </citation>
    <scope>NUCLEOTIDE SEQUENCE [LARGE SCALE GENOMIC DNA]</scope>
    <source>
        <strain evidence="3">NRL-ATB46093</strain>
    </source>
</reference>
<proteinExistence type="predicted"/>
<dbReference type="CDD" id="cd04301">
    <property type="entry name" value="NAT_SF"/>
    <property type="match status" value="1"/>
</dbReference>
<evidence type="ECO:0000313" key="3">
    <source>
        <dbReference type="Proteomes" id="UP000509222"/>
    </source>
</evidence>
<sequence length="120" mass="13939">MLIRYKKSCEKIAMGLLSFMPLERDLKQLKQTMKDYEENPACQLFMWKKEDAFIGLIGIELNGTGYTVRHISVMPSYRGEGIGQTMLEKILELMAPLEMHATEETRPFIEVCKEKSKSFR</sequence>
<feature type="domain" description="N-acetyltransferase" evidence="1">
    <location>
        <begin position="1"/>
        <end position="120"/>
    </location>
</feature>
<evidence type="ECO:0000259" key="1">
    <source>
        <dbReference type="PROSITE" id="PS51186"/>
    </source>
</evidence>
<dbReference type="InterPro" id="IPR016181">
    <property type="entry name" value="Acyl_CoA_acyltransferase"/>
</dbReference>
<dbReference type="SUPFAM" id="SSF55729">
    <property type="entry name" value="Acyl-CoA N-acyltransferases (Nat)"/>
    <property type="match status" value="1"/>
</dbReference>
<accession>A0A7H8QFW2</accession>
<dbReference type="RefSeq" id="WP_036804660.1">
    <property type="nucleotide sequence ID" value="NZ_CP051177.1"/>
</dbReference>
<gene>
    <name evidence="2" type="ORF">HF394_16870</name>
</gene>
<evidence type="ECO:0000313" key="2">
    <source>
        <dbReference type="EMBL" id="QKX52113.1"/>
    </source>
</evidence>
<dbReference type="PROSITE" id="PS51186">
    <property type="entry name" value="GNAT"/>
    <property type="match status" value="1"/>
</dbReference>
<dbReference type="Proteomes" id="UP000509222">
    <property type="component" value="Chromosome"/>
</dbReference>
<keyword evidence="3" id="KW-1185">Reference proteome</keyword>
<protein>
    <submittedName>
        <fullName evidence="2">GNAT family N-acetyltransferase</fullName>
    </submittedName>
</protein>
<organism evidence="2 3">
    <name type="scientific">Planococcus glaciei</name>
    <dbReference type="NCBI Taxonomy" id="459472"/>
    <lineage>
        <taxon>Bacteria</taxon>
        <taxon>Bacillati</taxon>
        <taxon>Bacillota</taxon>
        <taxon>Bacilli</taxon>
        <taxon>Bacillales</taxon>
        <taxon>Caryophanaceae</taxon>
        <taxon>Planococcus</taxon>
    </lineage>
</organism>
<reference evidence="3" key="2">
    <citation type="submission" date="2020-06" db="EMBL/GenBank/DDBJ databases">
        <title>Isolation of Planomicrobium glaciei.</title>
        <authorList>
            <person name="Malisova L."/>
            <person name="Safrankova R."/>
            <person name="Jakubu V."/>
            <person name="Spanelova P."/>
        </authorList>
    </citation>
    <scope>NUCLEOTIDE SEQUENCE [LARGE SCALE GENOMIC DNA]</scope>
    <source>
        <strain evidence="3">NRL-ATB46093</strain>
    </source>
</reference>
<dbReference type="InterPro" id="IPR000182">
    <property type="entry name" value="GNAT_dom"/>
</dbReference>